<gene>
    <name evidence="2" type="ORF">WJX74_010201</name>
</gene>
<feature type="compositionally biased region" description="Polar residues" evidence="1">
    <location>
        <begin position="247"/>
        <end position="258"/>
    </location>
</feature>
<feature type="compositionally biased region" description="Basic and acidic residues" evidence="1">
    <location>
        <begin position="261"/>
        <end position="270"/>
    </location>
</feature>
<dbReference type="Proteomes" id="UP001438707">
    <property type="component" value="Unassembled WGS sequence"/>
</dbReference>
<accession>A0AAW1QTI6</accession>
<dbReference type="EMBL" id="JALJOS010000028">
    <property type="protein sequence ID" value="KAK9824804.1"/>
    <property type="molecule type" value="Genomic_DNA"/>
</dbReference>
<name>A0AAW1QTI6_9CHLO</name>
<keyword evidence="3" id="KW-1185">Reference proteome</keyword>
<reference evidence="2 3" key="1">
    <citation type="journal article" date="2024" name="Nat. Commun.">
        <title>Phylogenomics reveals the evolutionary origins of lichenization in chlorophyte algae.</title>
        <authorList>
            <person name="Puginier C."/>
            <person name="Libourel C."/>
            <person name="Otte J."/>
            <person name="Skaloud P."/>
            <person name="Haon M."/>
            <person name="Grisel S."/>
            <person name="Petersen M."/>
            <person name="Berrin J.G."/>
            <person name="Delaux P.M."/>
            <person name="Dal Grande F."/>
            <person name="Keller J."/>
        </authorList>
    </citation>
    <scope>NUCLEOTIDE SEQUENCE [LARGE SCALE GENOMIC DNA]</scope>
    <source>
        <strain evidence="2 3">SAG 2145</strain>
    </source>
</reference>
<evidence type="ECO:0000313" key="2">
    <source>
        <dbReference type="EMBL" id="KAK9824804.1"/>
    </source>
</evidence>
<evidence type="ECO:0000256" key="1">
    <source>
        <dbReference type="SAM" id="MobiDB-lite"/>
    </source>
</evidence>
<organism evidence="2 3">
    <name type="scientific">Apatococcus lobatus</name>
    <dbReference type="NCBI Taxonomy" id="904363"/>
    <lineage>
        <taxon>Eukaryota</taxon>
        <taxon>Viridiplantae</taxon>
        <taxon>Chlorophyta</taxon>
        <taxon>core chlorophytes</taxon>
        <taxon>Trebouxiophyceae</taxon>
        <taxon>Chlorellales</taxon>
        <taxon>Chlorellaceae</taxon>
        <taxon>Apatococcus</taxon>
    </lineage>
</organism>
<evidence type="ECO:0000313" key="3">
    <source>
        <dbReference type="Proteomes" id="UP001438707"/>
    </source>
</evidence>
<dbReference type="AlphaFoldDB" id="A0AAW1QTI6"/>
<sequence>MGAADVLKGFAQARESAFFKMEQEVDLQRHHSRLVNAGRLEQMAGANLRPRRMRTFEESVVAFEVLPEVLQQQARIEDPTAASRREFVKKIRGMPSRLTDAEMLQYRSTVYGVASTVGHIPRMHMGRHRWTAGMEAAQAGRAGMLQLPPEALEAGQRVTSAGARSAVYGTMLAVSIWAPVGHHAQQHIVPWRLWLQEKVGRVSPSAAAVSAATIPSSLSGSSPAISSELIHPHESTSQGPEHGTAFDLSTSATQQTSDLEPWPRLHRPADPQHPPKNV</sequence>
<feature type="region of interest" description="Disordered" evidence="1">
    <location>
        <begin position="232"/>
        <end position="278"/>
    </location>
</feature>
<comment type="caution">
    <text evidence="2">The sequence shown here is derived from an EMBL/GenBank/DDBJ whole genome shotgun (WGS) entry which is preliminary data.</text>
</comment>
<proteinExistence type="predicted"/>
<protein>
    <submittedName>
        <fullName evidence="2">Uncharacterized protein</fullName>
    </submittedName>
</protein>